<accession>A0A9P6E935</accession>
<name>A0A9P6E935_9AGAR</name>
<keyword evidence="3" id="KW-1185">Reference proteome</keyword>
<dbReference type="SUPFAM" id="SSF52047">
    <property type="entry name" value="RNI-like"/>
    <property type="match status" value="1"/>
</dbReference>
<evidence type="ECO:0000256" key="1">
    <source>
        <dbReference type="SAM" id="Coils"/>
    </source>
</evidence>
<dbReference type="Proteomes" id="UP000807306">
    <property type="component" value="Unassembled WGS sequence"/>
</dbReference>
<dbReference type="SUPFAM" id="SSF81383">
    <property type="entry name" value="F-box domain"/>
    <property type="match status" value="1"/>
</dbReference>
<dbReference type="InterPro" id="IPR032675">
    <property type="entry name" value="LRR_dom_sf"/>
</dbReference>
<dbReference type="Gene3D" id="3.80.10.10">
    <property type="entry name" value="Ribonuclease Inhibitor"/>
    <property type="match status" value="1"/>
</dbReference>
<feature type="coiled-coil region" evidence="1">
    <location>
        <begin position="517"/>
        <end position="544"/>
    </location>
</feature>
<protein>
    <recommendedName>
        <fullName evidence="4">F-box domain-containing protein</fullName>
    </recommendedName>
</protein>
<dbReference type="OrthoDB" id="2447803at2759"/>
<gene>
    <name evidence="2" type="ORF">CPB83DRAFT_773231</name>
</gene>
<dbReference type="AlphaFoldDB" id="A0A9P6E935"/>
<sequence length="561" mass="63707">MQKVLLIPELLDLIFGLVDTPSNAVNARVCKAWSSIALDALWREVDDLPRLFSLLAPLQRIGTTSEEYFFAELPDAARWKRFEKYSSRIRRFAYCLDPSEQQIHINKSVFDEIARTRTRLNFLPNMHNLVWKAPLNSSVVFMHSSIKTFDIWLPDELEETSPRPFFQDVVARMPNITNLNIRSYVAVHDIETELIELLNGLPKLHTITLPRFYLTSNVSEALSRLPNLAIIEFQYFAEQGCGNPDDVVPYAPTLSEGAFPLLWDHSLTAQFSDVARFFNLDFAPTNITTLYVDSGIDEMASSIENFLVVLVENCQLLKYLALVSLRDAGSPQPMEDEQRFKITMDHLKPIFKLPNLRSLELLHHHSLALQQTDIENIAFSFPAMETLILNNEPVILDESSLTMEALGSFARHCPYLTHLGLFIDTTGIQASLSPSAAMDLIPFKSLRRLSMGVSIITDDNAASLYLSHILPVGCTVDCGITWDETVFAARDVYKNVQDRCELWTKVDRVLPVLVRLRVEEKERLRLMERELDDLRMRNGVLKDSSRLVAGLASNDSTCVIT</sequence>
<evidence type="ECO:0000313" key="3">
    <source>
        <dbReference type="Proteomes" id="UP000807306"/>
    </source>
</evidence>
<dbReference type="InterPro" id="IPR036047">
    <property type="entry name" value="F-box-like_dom_sf"/>
</dbReference>
<dbReference type="EMBL" id="MU157893">
    <property type="protein sequence ID" value="KAF9524767.1"/>
    <property type="molecule type" value="Genomic_DNA"/>
</dbReference>
<organism evidence="2 3">
    <name type="scientific">Crepidotus variabilis</name>
    <dbReference type="NCBI Taxonomy" id="179855"/>
    <lineage>
        <taxon>Eukaryota</taxon>
        <taxon>Fungi</taxon>
        <taxon>Dikarya</taxon>
        <taxon>Basidiomycota</taxon>
        <taxon>Agaricomycotina</taxon>
        <taxon>Agaricomycetes</taxon>
        <taxon>Agaricomycetidae</taxon>
        <taxon>Agaricales</taxon>
        <taxon>Agaricineae</taxon>
        <taxon>Crepidotaceae</taxon>
        <taxon>Crepidotus</taxon>
    </lineage>
</organism>
<comment type="caution">
    <text evidence="2">The sequence shown here is derived from an EMBL/GenBank/DDBJ whole genome shotgun (WGS) entry which is preliminary data.</text>
</comment>
<evidence type="ECO:0008006" key="4">
    <source>
        <dbReference type="Google" id="ProtNLM"/>
    </source>
</evidence>
<proteinExistence type="predicted"/>
<reference evidence="2" key="1">
    <citation type="submission" date="2020-11" db="EMBL/GenBank/DDBJ databases">
        <authorList>
            <consortium name="DOE Joint Genome Institute"/>
            <person name="Ahrendt S."/>
            <person name="Riley R."/>
            <person name="Andreopoulos W."/>
            <person name="Labutti K."/>
            <person name="Pangilinan J."/>
            <person name="Ruiz-Duenas F.J."/>
            <person name="Barrasa J.M."/>
            <person name="Sanchez-Garcia M."/>
            <person name="Camarero S."/>
            <person name="Miyauchi S."/>
            <person name="Serrano A."/>
            <person name="Linde D."/>
            <person name="Babiker R."/>
            <person name="Drula E."/>
            <person name="Ayuso-Fernandez I."/>
            <person name="Pacheco R."/>
            <person name="Padilla G."/>
            <person name="Ferreira P."/>
            <person name="Barriuso J."/>
            <person name="Kellner H."/>
            <person name="Castanera R."/>
            <person name="Alfaro M."/>
            <person name="Ramirez L."/>
            <person name="Pisabarro A.G."/>
            <person name="Kuo A."/>
            <person name="Tritt A."/>
            <person name="Lipzen A."/>
            <person name="He G."/>
            <person name="Yan M."/>
            <person name="Ng V."/>
            <person name="Cullen D."/>
            <person name="Martin F."/>
            <person name="Rosso M.-N."/>
            <person name="Henrissat B."/>
            <person name="Hibbett D."/>
            <person name="Martinez A.T."/>
            <person name="Grigoriev I.V."/>
        </authorList>
    </citation>
    <scope>NUCLEOTIDE SEQUENCE</scope>
    <source>
        <strain evidence="2">CBS 506.95</strain>
    </source>
</reference>
<keyword evidence="1" id="KW-0175">Coiled coil</keyword>
<evidence type="ECO:0000313" key="2">
    <source>
        <dbReference type="EMBL" id="KAF9524767.1"/>
    </source>
</evidence>